<dbReference type="KEGG" id="shg:Sph21_4830"/>
<dbReference type="EMBL" id="CP002584">
    <property type="protein sequence ID" value="ADZ81337.1"/>
    <property type="molecule type" value="Genomic_DNA"/>
</dbReference>
<dbReference type="Pfam" id="PF07730">
    <property type="entry name" value="HisKA_3"/>
    <property type="match status" value="1"/>
</dbReference>
<evidence type="ECO:0000256" key="2">
    <source>
        <dbReference type="SAM" id="Phobius"/>
    </source>
</evidence>
<dbReference type="STRING" id="743722.Sph21_4830"/>
<evidence type="ECO:0000256" key="1">
    <source>
        <dbReference type="ARBA" id="ARBA00022553"/>
    </source>
</evidence>
<organism evidence="4">
    <name type="scientific">Sphingobacterium sp. (strain 21)</name>
    <dbReference type="NCBI Taxonomy" id="743722"/>
    <lineage>
        <taxon>Bacteria</taxon>
        <taxon>Pseudomonadati</taxon>
        <taxon>Bacteroidota</taxon>
        <taxon>Sphingobacteriia</taxon>
        <taxon>Sphingobacteriales</taxon>
        <taxon>Sphingobacteriaceae</taxon>
        <taxon>Sphingobacterium</taxon>
    </lineage>
</organism>
<dbReference type="eggNOG" id="COG4585">
    <property type="taxonomic scope" value="Bacteria"/>
</dbReference>
<dbReference type="SMART" id="SM00387">
    <property type="entry name" value="HATPase_c"/>
    <property type="match status" value="1"/>
</dbReference>
<keyword evidence="2" id="KW-0472">Membrane</keyword>
<dbReference type="PATRIC" id="fig|743722.3.peg.5127"/>
<dbReference type="Gene3D" id="2.130.10.10">
    <property type="entry name" value="YVTN repeat-like/Quinoprotein amine dehydrogenase"/>
    <property type="match status" value="3"/>
</dbReference>
<dbReference type="SUPFAM" id="SSF55874">
    <property type="entry name" value="ATPase domain of HSP90 chaperone/DNA topoisomerase II/histidine kinase"/>
    <property type="match status" value="1"/>
</dbReference>
<dbReference type="Gene3D" id="2.60.40.10">
    <property type="entry name" value="Immunoglobulins"/>
    <property type="match status" value="1"/>
</dbReference>
<keyword evidence="2" id="KW-1133">Transmembrane helix</keyword>
<protein>
    <submittedName>
        <fullName evidence="4">Histidine kinase</fullName>
    </submittedName>
</protein>
<dbReference type="Pfam" id="PF07494">
    <property type="entry name" value="Reg_prop"/>
    <property type="match status" value="3"/>
</dbReference>
<dbReference type="AlphaFoldDB" id="F4C6B4"/>
<dbReference type="Gene3D" id="1.20.5.1930">
    <property type="match status" value="1"/>
</dbReference>
<feature type="transmembrane region" description="Helical" evidence="2">
    <location>
        <begin position="791"/>
        <end position="809"/>
    </location>
</feature>
<dbReference type="GO" id="GO:0016020">
    <property type="term" value="C:membrane"/>
    <property type="evidence" value="ECO:0007669"/>
    <property type="project" value="InterPro"/>
</dbReference>
<dbReference type="CDD" id="cd16917">
    <property type="entry name" value="HATPase_UhpB-NarQ-NarX-like"/>
    <property type="match status" value="1"/>
</dbReference>
<dbReference type="InterPro" id="IPR036890">
    <property type="entry name" value="HATPase_C_sf"/>
</dbReference>
<dbReference type="InterPro" id="IPR015943">
    <property type="entry name" value="WD40/YVTN_repeat-like_dom_sf"/>
</dbReference>
<dbReference type="PROSITE" id="PS50109">
    <property type="entry name" value="HIS_KIN"/>
    <property type="match status" value="1"/>
</dbReference>
<dbReference type="InterPro" id="IPR011712">
    <property type="entry name" value="Sig_transdc_His_kin_sub3_dim/P"/>
</dbReference>
<dbReference type="InterPro" id="IPR005467">
    <property type="entry name" value="His_kinase_dom"/>
</dbReference>
<dbReference type="eggNOG" id="COG3292">
    <property type="taxonomic scope" value="Bacteria"/>
</dbReference>
<proteinExistence type="predicted"/>
<accession>F4C6B4</accession>
<dbReference type="PANTHER" id="PTHR43547">
    <property type="entry name" value="TWO-COMPONENT HISTIDINE KINASE"/>
    <property type="match status" value="1"/>
</dbReference>
<dbReference type="InterPro" id="IPR011110">
    <property type="entry name" value="Reg_prop"/>
</dbReference>
<evidence type="ECO:0000259" key="3">
    <source>
        <dbReference type="PROSITE" id="PS50109"/>
    </source>
</evidence>
<name>F4C6B4_SPHS2</name>
<feature type="domain" description="Histidine kinase" evidence="3">
    <location>
        <begin position="829"/>
        <end position="1029"/>
    </location>
</feature>
<dbReference type="Pfam" id="PF07495">
    <property type="entry name" value="Y_Y_Y"/>
    <property type="match status" value="1"/>
</dbReference>
<dbReference type="Pfam" id="PF02518">
    <property type="entry name" value="HATPase_c"/>
    <property type="match status" value="1"/>
</dbReference>
<dbReference type="InterPro" id="IPR003594">
    <property type="entry name" value="HATPase_dom"/>
</dbReference>
<keyword evidence="2" id="KW-0812">Transmembrane</keyword>
<keyword evidence="4" id="KW-0808">Transferase</keyword>
<sequence>MRLSEISVLIVLITCAYTPLRVNGKGGLPPHYFSHIRVSEGLSHNKVNSIIKDQRGFLWFGTEDGLTRYDGHYFTIFRTDPSEKTAISGNIINDLFEDESGILWIATTDGGISRYDYRLPESRQFKQFKHVSNQAESIPDNHIRKIVADRYGSLWLISGNKGLIRFCKAAERFDQPIDLGRGNVASLALDGRDTLWISKEDGTVFGVNTRTLAVTIKRHHLSNGRKTKASKGVLYIDRRIQMQYDCFGAKPDLMKKGEKPSGNLINGHGLDEVDAEKLSALAVDAANRLWVGYAGDGIAVYDRYFRQLFRYRSQVNTIGSLVDDRINTVYIDRDNIVWIGTDNGISIFNGLFQPFKRYELADSQKPLTIYDFFKDGADRLWIGTSDGVFIRKPGDTVHEHRRLYYNGQALAVTKFFLDTDGSFYLGTNYTLFRYDAERNILSTLPNTEDDAVMRKLTNTSIVSISRTFIDGKSVLLVSPYGQYLAYYDFEKQRWISGIEPQSKLLQRLNIKDNFIQKLYQDGSGLWLATNKSGLAVSRGPSGSPLKYFDNESIDQHGLGSNYVYDIIGNNINNLWVSTYGGGLYRFNKKRNTFSSIPYSSRLTEGLQIDNRGDVWMVCNGHIHKYAPLQNIYSCYNIPALEKNYGLKGYLYRDQQNTIYAGGEGYYITFKPEEVKPIQHRPPIFFTDFKIFDKSYNELLEKEEIRLEHNQNYFAFYFSAPDFSGDNIQYSYQLVGYDKDWIEAGKNNSATYANLPSGFYEFRVQADNWKGGQKESYKSIRVIILSPFWDTWWFWLFVCAVLAVFIYYIYHQRMNVLRERRRIRNEIARDLHDQVGSTLSSIAVYANVAKIYSQKKEERQLTSVLNNIVESANEMVSDMDDIVWALNPKNDDINSITKRWEAYALPLCYASNIEFGLSVDTNTSIIHLGMKERKNLYLIVKEAINNAIKYAQCTQLMVRMYLVNQGLKVTVCDNGIGFDMEVLQMKQKMAFHGNGIANMHVRARDLQGRFSIESSLGKGTVVSVFIDDATSRMRVSKICKKEYENKNCDIRR</sequence>
<dbReference type="OrthoDB" id="9809670at2"/>
<dbReference type="GO" id="GO:0046983">
    <property type="term" value="F:protein dimerization activity"/>
    <property type="evidence" value="ECO:0007669"/>
    <property type="project" value="InterPro"/>
</dbReference>
<dbReference type="GO" id="GO:0000155">
    <property type="term" value="F:phosphorelay sensor kinase activity"/>
    <property type="evidence" value="ECO:0007669"/>
    <property type="project" value="InterPro"/>
</dbReference>
<dbReference type="SUPFAM" id="SSF63829">
    <property type="entry name" value="Calcium-dependent phosphotriesterase"/>
    <property type="match status" value="3"/>
</dbReference>
<evidence type="ECO:0000313" key="4">
    <source>
        <dbReference type="EMBL" id="ADZ81337.1"/>
    </source>
</evidence>
<reference evidence="4" key="1">
    <citation type="submission" date="2011-03" db="EMBL/GenBank/DDBJ databases">
        <title>Complete sequence of Sphingobacterium sp. 21.</title>
        <authorList>
            <consortium name="US DOE Joint Genome Institute"/>
            <person name="Lucas S."/>
            <person name="Copeland A."/>
            <person name="Lapidus A."/>
            <person name="Cheng J.-F."/>
            <person name="Goodwin L."/>
            <person name="Pitluck S."/>
            <person name="Davenport K."/>
            <person name="Detter J.C."/>
            <person name="Han C."/>
            <person name="Tapia R."/>
            <person name="Land M."/>
            <person name="Hauser L."/>
            <person name="Kyrpides N."/>
            <person name="Ivanova N."/>
            <person name="Ovchinnikova G."/>
            <person name="Pagani I."/>
            <person name="Siebers A.K."/>
            <person name="Allgaier M."/>
            <person name="Thelen M.P."/>
            <person name="Hugenholtz P."/>
            <person name="Woyke T."/>
        </authorList>
    </citation>
    <scope>NUCLEOTIDE SEQUENCE</scope>
    <source>
        <strain evidence="4">21</strain>
    </source>
</reference>
<keyword evidence="4" id="KW-0418">Kinase</keyword>
<dbReference type="InterPro" id="IPR013783">
    <property type="entry name" value="Ig-like_fold"/>
</dbReference>
<dbReference type="HOGENOM" id="CLU_000445_28_2_10"/>
<gene>
    <name evidence="4" type="ordered locus">Sph21_4830</name>
</gene>
<dbReference type="PANTHER" id="PTHR43547:SF2">
    <property type="entry name" value="HYBRID SIGNAL TRANSDUCTION HISTIDINE KINASE C"/>
    <property type="match status" value="1"/>
</dbReference>
<dbReference type="InterPro" id="IPR011123">
    <property type="entry name" value="Y_Y_Y"/>
</dbReference>
<dbReference type="Gene3D" id="3.30.565.10">
    <property type="entry name" value="Histidine kinase-like ATPase, C-terminal domain"/>
    <property type="match status" value="1"/>
</dbReference>
<keyword evidence="1" id="KW-0597">Phosphoprotein</keyword>